<gene>
    <name evidence="4" type="ORF">D9613_008508</name>
</gene>
<evidence type="ECO:0000256" key="2">
    <source>
        <dbReference type="ARBA" id="ARBA00023027"/>
    </source>
</evidence>
<dbReference type="PANTHER" id="PTHR42986:SF1">
    <property type="entry name" value="BENZALDEHYDE DEHYDROGENASE YFMT"/>
    <property type="match status" value="1"/>
</dbReference>
<name>A0A8H4QUM4_9AGAR</name>
<accession>A0A8H4QUM4</accession>
<dbReference type="Pfam" id="PF00171">
    <property type="entry name" value="Aldedh"/>
    <property type="match status" value="1"/>
</dbReference>
<dbReference type="EMBL" id="JAACJL010000031">
    <property type="protein sequence ID" value="KAF4617005.1"/>
    <property type="molecule type" value="Genomic_DNA"/>
</dbReference>
<dbReference type="InterPro" id="IPR015590">
    <property type="entry name" value="Aldehyde_DH_dom"/>
</dbReference>
<evidence type="ECO:0000313" key="4">
    <source>
        <dbReference type="EMBL" id="KAF4617005.1"/>
    </source>
</evidence>
<keyword evidence="5" id="KW-1185">Reference proteome</keyword>
<evidence type="ECO:0000313" key="5">
    <source>
        <dbReference type="Proteomes" id="UP000521872"/>
    </source>
</evidence>
<keyword evidence="2" id="KW-0520">NAD</keyword>
<dbReference type="InterPro" id="IPR016163">
    <property type="entry name" value="Ald_DH_C"/>
</dbReference>
<sequence length="228" mass="23901">MCNVLNDANVSEAARCIVSASMTHSGQVCMATSRVIVQSGIADKLIGAIKDIVQPFKAGDVQTAQSVQMGALFSEASADNAISMVKDAQANGAEVILGDLNKNGAVIQPHLVKNVAPGMRLWDREVFGPVLSIATFETVDEAVSLANASDYSLSASVYSADVWAAKKIASRIRSGYTNINGPSIHSESIDGLVGLGGASGYGRFNIESFTHKTVIVIHPAERKLPLVG</sequence>
<evidence type="ECO:0000256" key="1">
    <source>
        <dbReference type="ARBA" id="ARBA00009986"/>
    </source>
</evidence>
<dbReference type="PANTHER" id="PTHR42986">
    <property type="entry name" value="BENZALDEHYDE DEHYDROGENASE YFMT"/>
    <property type="match status" value="1"/>
</dbReference>
<dbReference type="InterPro" id="IPR016161">
    <property type="entry name" value="Ald_DH/histidinol_DH"/>
</dbReference>
<organism evidence="4 5">
    <name type="scientific">Agrocybe pediades</name>
    <dbReference type="NCBI Taxonomy" id="84607"/>
    <lineage>
        <taxon>Eukaryota</taxon>
        <taxon>Fungi</taxon>
        <taxon>Dikarya</taxon>
        <taxon>Basidiomycota</taxon>
        <taxon>Agaricomycotina</taxon>
        <taxon>Agaricomycetes</taxon>
        <taxon>Agaricomycetidae</taxon>
        <taxon>Agaricales</taxon>
        <taxon>Agaricineae</taxon>
        <taxon>Strophariaceae</taxon>
        <taxon>Agrocybe</taxon>
    </lineage>
</organism>
<reference evidence="4 5" key="1">
    <citation type="submission" date="2019-12" db="EMBL/GenBank/DDBJ databases">
        <authorList>
            <person name="Floudas D."/>
            <person name="Bentzer J."/>
            <person name="Ahren D."/>
            <person name="Johansson T."/>
            <person name="Persson P."/>
            <person name="Tunlid A."/>
        </authorList>
    </citation>
    <scope>NUCLEOTIDE SEQUENCE [LARGE SCALE GENOMIC DNA]</scope>
    <source>
        <strain evidence="4 5">CBS 102.39</strain>
    </source>
</reference>
<dbReference type="Gene3D" id="3.40.309.10">
    <property type="entry name" value="Aldehyde Dehydrogenase, Chain A, domain 2"/>
    <property type="match status" value="1"/>
</dbReference>
<evidence type="ECO:0000259" key="3">
    <source>
        <dbReference type="Pfam" id="PF00171"/>
    </source>
</evidence>
<dbReference type="GO" id="GO:0016620">
    <property type="term" value="F:oxidoreductase activity, acting on the aldehyde or oxo group of donors, NAD or NADP as acceptor"/>
    <property type="evidence" value="ECO:0007669"/>
    <property type="project" value="InterPro"/>
</dbReference>
<dbReference type="SUPFAM" id="SSF53720">
    <property type="entry name" value="ALDH-like"/>
    <property type="match status" value="1"/>
</dbReference>
<dbReference type="Proteomes" id="UP000521872">
    <property type="component" value="Unassembled WGS sequence"/>
</dbReference>
<comment type="caution">
    <text evidence="4">The sequence shown here is derived from an EMBL/GenBank/DDBJ whole genome shotgun (WGS) entry which is preliminary data.</text>
</comment>
<comment type="similarity">
    <text evidence="1">Belongs to the aldehyde dehydrogenase family.</text>
</comment>
<protein>
    <recommendedName>
        <fullName evidence="3">Aldehyde dehydrogenase domain-containing protein</fullName>
    </recommendedName>
</protein>
<feature type="domain" description="Aldehyde dehydrogenase" evidence="3">
    <location>
        <begin position="4"/>
        <end position="211"/>
    </location>
</feature>
<dbReference type="AlphaFoldDB" id="A0A8H4QUM4"/>
<proteinExistence type="inferred from homology"/>